<dbReference type="Proteomes" id="UP000636709">
    <property type="component" value="Unassembled WGS sequence"/>
</dbReference>
<dbReference type="PANTHER" id="PTHR31835:SF1">
    <property type="entry name" value="URIDINE DIPHOSPHATE GLUCOSE PYROPHOSPHATASE NUDT22"/>
    <property type="match status" value="1"/>
</dbReference>
<dbReference type="Gene3D" id="3.90.79.10">
    <property type="entry name" value="Nucleoside Triphosphate Pyrophosphohydrolase"/>
    <property type="match status" value="1"/>
</dbReference>
<dbReference type="PROSITE" id="PS51462">
    <property type="entry name" value="NUDIX"/>
    <property type="match status" value="1"/>
</dbReference>
<keyword evidence="2" id="KW-0479">Metal-binding</keyword>
<comment type="cofactor">
    <cofactor evidence="1">
        <name>Mg(2+)</name>
        <dbReference type="ChEBI" id="CHEBI:18420"/>
    </cofactor>
</comment>
<accession>A0A835AJK2</accession>
<organism evidence="6 7">
    <name type="scientific">Digitaria exilis</name>
    <dbReference type="NCBI Taxonomy" id="1010633"/>
    <lineage>
        <taxon>Eukaryota</taxon>
        <taxon>Viridiplantae</taxon>
        <taxon>Streptophyta</taxon>
        <taxon>Embryophyta</taxon>
        <taxon>Tracheophyta</taxon>
        <taxon>Spermatophyta</taxon>
        <taxon>Magnoliopsida</taxon>
        <taxon>Liliopsida</taxon>
        <taxon>Poales</taxon>
        <taxon>Poaceae</taxon>
        <taxon>PACMAD clade</taxon>
        <taxon>Panicoideae</taxon>
        <taxon>Panicodae</taxon>
        <taxon>Paniceae</taxon>
        <taxon>Anthephorinae</taxon>
        <taxon>Digitaria</taxon>
    </lineage>
</organism>
<dbReference type="EMBL" id="JACEFO010002305">
    <property type="protein sequence ID" value="KAF8666863.1"/>
    <property type="molecule type" value="Genomic_DNA"/>
</dbReference>
<comment type="caution">
    <text evidence="6">The sequence shown here is derived from an EMBL/GenBank/DDBJ whole genome shotgun (WGS) entry which is preliminary data.</text>
</comment>
<protein>
    <recommendedName>
        <fullName evidence="5">Nudix hydrolase domain-containing protein</fullName>
    </recommendedName>
</protein>
<evidence type="ECO:0000256" key="2">
    <source>
        <dbReference type="ARBA" id="ARBA00022723"/>
    </source>
</evidence>
<dbReference type="AlphaFoldDB" id="A0A835AJK2"/>
<dbReference type="InterPro" id="IPR055295">
    <property type="entry name" value="NUDT22/NUDT9-like"/>
</dbReference>
<evidence type="ECO:0000256" key="4">
    <source>
        <dbReference type="ARBA" id="ARBA00022842"/>
    </source>
</evidence>
<feature type="domain" description="Nudix hydrolase" evidence="5">
    <location>
        <begin position="131"/>
        <end position="296"/>
    </location>
</feature>
<evidence type="ECO:0000259" key="5">
    <source>
        <dbReference type="PROSITE" id="PS51462"/>
    </source>
</evidence>
<dbReference type="OrthoDB" id="242473at2759"/>
<dbReference type="SUPFAM" id="SSF55811">
    <property type="entry name" value="Nudix"/>
    <property type="match status" value="1"/>
</dbReference>
<reference evidence="6" key="1">
    <citation type="submission" date="2020-07" db="EMBL/GenBank/DDBJ databases">
        <title>Genome sequence and genetic diversity analysis of an under-domesticated orphan crop, white fonio (Digitaria exilis).</title>
        <authorList>
            <person name="Bennetzen J.L."/>
            <person name="Chen S."/>
            <person name="Ma X."/>
            <person name="Wang X."/>
            <person name="Yssel A.E.J."/>
            <person name="Chaluvadi S.R."/>
            <person name="Johnson M."/>
            <person name="Gangashetty P."/>
            <person name="Hamidou F."/>
            <person name="Sanogo M.D."/>
            <person name="Zwaenepoel A."/>
            <person name="Wallace J."/>
            <person name="Van De Peer Y."/>
            <person name="Van Deynze A."/>
        </authorList>
    </citation>
    <scope>NUCLEOTIDE SEQUENCE</scope>
    <source>
        <tissue evidence="6">Leaves</tissue>
    </source>
</reference>
<dbReference type="FunFam" id="3.90.79.10:FF:000062">
    <property type="entry name" value="Nudix hydrolase 9"/>
    <property type="match status" value="1"/>
</dbReference>
<dbReference type="GO" id="GO:0046872">
    <property type="term" value="F:metal ion binding"/>
    <property type="evidence" value="ECO:0007669"/>
    <property type="project" value="UniProtKB-KW"/>
</dbReference>
<dbReference type="InterPro" id="IPR015797">
    <property type="entry name" value="NUDIX_hydrolase-like_dom_sf"/>
</dbReference>
<evidence type="ECO:0000313" key="6">
    <source>
        <dbReference type="EMBL" id="KAF8666863.1"/>
    </source>
</evidence>
<evidence type="ECO:0000256" key="1">
    <source>
        <dbReference type="ARBA" id="ARBA00001946"/>
    </source>
</evidence>
<proteinExistence type="predicted"/>
<dbReference type="PANTHER" id="PTHR31835">
    <property type="entry name" value="URIDINE DIPHOSPHATE GLUCOSE PYROPHOSPHATASE"/>
    <property type="match status" value="1"/>
</dbReference>
<evidence type="ECO:0000313" key="7">
    <source>
        <dbReference type="Proteomes" id="UP000636709"/>
    </source>
</evidence>
<dbReference type="GO" id="GO:0052751">
    <property type="term" value="F:GDP-mannose hydrolase activity"/>
    <property type="evidence" value="ECO:0007669"/>
    <property type="project" value="TreeGrafter"/>
</dbReference>
<sequence length="301" mass="33456">MAATGTVTASDPGTAFKLLLCCPVGLPRSRVSVKFDQSFDRIPHPDAALEESISEIWNQRLQRNPSLYNGTKFRYGGSALHYKDDSKQEYRVSLHLGLTDYRTFVGTNLNPLWEKFLVPSEDDPVRCQHMSNPLGNGAIVETSDQKIIVLQRSHNVGEFPGYYVFPGGHSEPQEIGIMGHQTDEETIAPLSEQVSQEMFEGIIREVVEETGVPASSLTDPVFIGVSQREMNVRPTAFFFTKCDIDSSGVNELYCKAQDGYESTKLYAVSVEELRGMSQRMPGCHNGGFALYDLMRNAAKSL</sequence>
<keyword evidence="7" id="KW-1185">Reference proteome</keyword>
<keyword evidence="3" id="KW-0378">Hydrolase</keyword>
<evidence type="ECO:0000256" key="3">
    <source>
        <dbReference type="ARBA" id="ARBA00022801"/>
    </source>
</evidence>
<gene>
    <name evidence="6" type="ORF">HU200_053383</name>
</gene>
<name>A0A835AJK2_9POAL</name>
<dbReference type="InterPro" id="IPR000086">
    <property type="entry name" value="NUDIX_hydrolase_dom"/>
</dbReference>
<dbReference type="CDD" id="cd02883">
    <property type="entry name" value="NUDIX_Hydrolase"/>
    <property type="match status" value="1"/>
</dbReference>
<keyword evidence="4" id="KW-0460">Magnesium</keyword>